<dbReference type="EMBL" id="NIPO01000001">
    <property type="protein sequence ID" value="PJR03990.1"/>
    <property type="molecule type" value="Genomic_DNA"/>
</dbReference>
<accession>A0A2M9R557</accession>
<feature type="signal peptide" evidence="1">
    <location>
        <begin position="1"/>
        <end position="20"/>
    </location>
</feature>
<evidence type="ECO:0000256" key="1">
    <source>
        <dbReference type="SAM" id="SignalP"/>
    </source>
</evidence>
<keyword evidence="1" id="KW-0732">Signal</keyword>
<organism evidence="2 3">
    <name type="scientific">Avrilella dinanensis</name>
    <dbReference type="NCBI Taxonomy" id="2008672"/>
    <lineage>
        <taxon>Bacteria</taxon>
        <taxon>Pseudomonadati</taxon>
        <taxon>Bacteroidota</taxon>
        <taxon>Flavobacteriia</taxon>
        <taxon>Flavobacteriales</taxon>
        <taxon>Flavobacteriaceae</taxon>
        <taxon>Avrilella</taxon>
    </lineage>
</organism>
<dbReference type="OrthoDB" id="1346823at2"/>
<evidence type="ECO:0000313" key="3">
    <source>
        <dbReference type="Proteomes" id="UP000231960"/>
    </source>
</evidence>
<sequence>MNKLFYILSLLLFVTFTACHKEPIDTVVTDDYIKGKAIVRFELNGVTYGARANDVESFYNPNGILYIAANAKDENNDFDQISLSINISSAEKGFYPTDGFIINNELDSYSTALLKYKRLDWPYATFQFTAEETTQNINRGGSLTITEVNEFAGQIEGHFSFELAPPPNEEEHNLPPDHPDLAIRKIENGYFKYVNFKN</sequence>
<dbReference type="AlphaFoldDB" id="A0A2M9R557"/>
<dbReference type="RefSeq" id="WP_100677556.1">
    <property type="nucleotide sequence ID" value="NZ_NIPO01000001.1"/>
</dbReference>
<name>A0A2M9R557_9FLAO</name>
<reference evidence="2 3" key="1">
    <citation type="submission" date="2017-06" db="EMBL/GenBank/DDBJ databases">
        <title>Description of Avrilella dinanensis gen. nov. sp. nov.</title>
        <authorList>
            <person name="Leyer C."/>
            <person name="Sassi M."/>
            <person name="Minet J."/>
            <person name="Kayal S."/>
            <person name="Cattoir V."/>
        </authorList>
    </citation>
    <scope>NUCLEOTIDE SEQUENCE [LARGE SCALE GENOMIC DNA]</scope>
    <source>
        <strain evidence="2 3">UR159</strain>
    </source>
</reference>
<gene>
    <name evidence="2" type="ORF">CDL10_05200</name>
</gene>
<dbReference type="PROSITE" id="PS51257">
    <property type="entry name" value="PROKAR_LIPOPROTEIN"/>
    <property type="match status" value="1"/>
</dbReference>
<proteinExistence type="predicted"/>
<keyword evidence="3" id="KW-1185">Reference proteome</keyword>
<evidence type="ECO:0008006" key="4">
    <source>
        <dbReference type="Google" id="ProtNLM"/>
    </source>
</evidence>
<protein>
    <recommendedName>
        <fullName evidence="4">Lipid/polyisoprenoid-binding YceI-like domain-containing protein</fullName>
    </recommendedName>
</protein>
<evidence type="ECO:0000313" key="2">
    <source>
        <dbReference type="EMBL" id="PJR03990.1"/>
    </source>
</evidence>
<dbReference type="Proteomes" id="UP000231960">
    <property type="component" value="Unassembled WGS sequence"/>
</dbReference>
<comment type="caution">
    <text evidence="2">The sequence shown here is derived from an EMBL/GenBank/DDBJ whole genome shotgun (WGS) entry which is preliminary data.</text>
</comment>
<feature type="chain" id="PRO_5014715383" description="Lipid/polyisoprenoid-binding YceI-like domain-containing protein" evidence="1">
    <location>
        <begin position="21"/>
        <end position="198"/>
    </location>
</feature>